<name>A0A371EYQ1_MUCPR</name>
<dbReference type="GO" id="GO:0003676">
    <property type="term" value="F:nucleic acid binding"/>
    <property type="evidence" value="ECO:0007669"/>
    <property type="project" value="InterPro"/>
</dbReference>
<feature type="repeat" description="ANK" evidence="1">
    <location>
        <begin position="91"/>
        <end position="123"/>
    </location>
</feature>
<dbReference type="PANTHER" id="PTHR32108">
    <property type="entry name" value="DNA-DIRECTED RNA POLYMERASE SUBUNIT ALPHA"/>
    <property type="match status" value="1"/>
</dbReference>
<dbReference type="OrthoDB" id="1427511at2759"/>
<dbReference type="InterPro" id="IPR000467">
    <property type="entry name" value="G_patch_dom"/>
</dbReference>
<proteinExistence type="predicted"/>
<dbReference type="InterPro" id="IPR002110">
    <property type="entry name" value="Ankyrin_rpt"/>
</dbReference>
<dbReference type="PROSITE" id="PS50297">
    <property type="entry name" value="ANK_REP_REGION"/>
    <property type="match status" value="1"/>
</dbReference>
<reference evidence="3" key="1">
    <citation type="submission" date="2018-05" db="EMBL/GenBank/DDBJ databases">
        <title>Draft genome of Mucuna pruriens seed.</title>
        <authorList>
            <person name="Nnadi N.E."/>
            <person name="Vos R."/>
            <person name="Hasami M.H."/>
            <person name="Devisetty U.K."/>
            <person name="Aguiy J.C."/>
        </authorList>
    </citation>
    <scope>NUCLEOTIDE SEQUENCE [LARGE SCALE GENOMIC DNA]</scope>
    <source>
        <strain evidence="3">JCA_2017</strain>
    </source>
</reference>
<dbReference type="EMBL" id="QJKJ01011450">
    <property type="protein sequence ID" value="RDX71139.1"/>
    <property type="molecule type" value="Genomic_DNA"/>
</dbReference>
<accession>A0A371EYQ1</accession>
<sequence>MVKEEEAIEFLKIIRHSEYELMDQLNKTLACMSLLSLLISSEGHRQLLLKVLNEAFVTQDITEKFGGIVNNITANNYLFFSEEEILVEGKGHNQPLHISVKCGNYMLVRVLIGNGSSLNVMPKATLDKLYSTDSKLKANFIVVQAFDGSRGEVMGKITLSVWIGRLPLTSLSKKTLDPCSRHSPLLLTPKIEIYHGPTVGIVLGENDLMISTSTLAEYIEGDEEALKTSFQSLEIVGTTCVEIRPENPRPSKAARVLLQGGYQLGHKLGEHLEGMTESLKLQENEGQRGLGYHMPRTEEKTKSRLSISQSWILLGATRSLYEYFKSRGVMPSEQVAMMEDQAPGEQTWVYIYDEEPTNWTNLWSNYKKMVERRDQEIQPHIEGVEVINLGKERERREVKSLIDLLVEYSNVFAWSYQDMLGLDSEIVEHKLPLLPNSTLVQQKLRRTKSEVTLKIKEEVEKQLKAGFLVVVEYPQWVAMPVPKKDGKLRMFVDYRNLNRFNPKDNFLLPYIDVLVDNTT</sequence>
<keyword evidence="4" id="KW-1185">Reference proteome</keyword>
<comment type="caution">
    <text evidence="3">The sequence shown here is derived from an EMBL/GenBank/DDBJ whole genome shotgun (WGS) entry which is preliminary data.</text>
</comment>
<dbReference type="PROSITE" id="PS50174">
    <property type="entry name" value="G_PATCH"/>
    <property type="match status" value="1"/>
</dbReference>
<protein>
    <recommendedName>
        <fullName evidence="2">G-patch domain-containing protein</fullName>
    </recommendedName>
</protein>
<evidence type="ECO:0000313" key="3">
    <source>
        <dbReference type="EMBL" id="RDX71139.1"/>
    </source>
</evidence>
<dbReference type="Gene3D" id="3.10.10.10">
    <property type="entry name" value="HIV Type 1 Reverse Transcriptase, subunit A, domain 1"/>
    <property type="match status" value="1"/>
</dbReference>
<organism evidence="3 4">
    <name type="scientific">Mucuna pruriens</name>
    <name type="common">Velvet bean</name>
    <name type="synonym">Dolichos pruriens</name>
    <dbReference type="NCBI Taxonomy" id="157652"/>
    <lineage>
        <taxon>Eukaryota</taxon>
        <taxon>Viridiplantae</taxon>
        <taxon>Streptophyta</taxon>
        <taxon>Embryophyta</taxon>
        <taxon>Tracheophyta</taxon>
        <taxon>Spermatophyta</taxon>
        <taxon>Magnoliopsida</taxon>
        <taxon>eudicotyledons</taxon>
        <taxon>Gunneridae</taxon>
        <taxon>Pentapetalae</taxon>
        <taxon>rosids</taxon>
        <taxon>fabids</taxon>
        <taxon>Fabales</taxon>
        <taxon>Fabaceae</taxon>
        <taxon>Papilionoideae</taxon>
        <taxon>50 kb inversion clade</taxon>
        <taxon>NPAAA clade</taxon>
        <taxon>indigoferoid/millettioid clade</taxon>
        <taxon>Phaseoleae</taxon>
        <taxon>Mucuna</taxon>
    </lineage>
</organism>
<dbReference type="InterPro" id="IPR043502">
    <property type="entry name" value="DNA/RNA_pol_sf"/>
</dbReference>
<dbReference type="PROSITE" id="PS50088">
    <property type="entry name" value="ANK_REPEAT"/>
    <property type="match status" value="1"/>
</dbReference>
<feature type="domain" description="G-patch" evidence="2">
    <location>
        <begin position="249"/>
        <end position="295"/>
    </location>
</feature>
<dbReference type="AlphaFoldDB" id="A0A371EYQ1"/>
<dbReference type="SUPFAM" id="SSF56672">
    <property type="entry name" value="DNA/RNA polymerases"/>
    <property type="match status" value="1"/>
</dbReference>
<gene>
    <name evidence="3" type="ORF">CR513_49543</name>
</gene>
<dbReference type="PANTHER" id="PTHR32108:SF5">
    <property type="entry name" value="DYNACTIN SUBUNIT 1-LIKE"/>
    <property type="match status" value="1"/>
</dbReference>
<evidence type="ECO:0000313" key="4">
    <source>
        <dbReference type="Proteomes" id="UP000257109"/>
    </source>
</evidence>
<dbReference type="Proteomes" id="UP000257109">
    <property type="component" value="Unassembled WGS sequence"/>
</dbReference>
<keyword evidence="1" id="KW-0040">ANK repeat</keyword>
<evidence type="ECO:0000259" key="2">
    <source>
        <dbReference type="PROSITE" id="PS50174"/>
    </source>
</evidence>
<evidence type="ECO:0000256" key="1">
    <source>
        <dbReference type="PROSITE-ProRule" id="PRU00023"/>
    </source>
</evidence>
<feature type="non-terminal residue" evidence="3">
    <location>
        <position position="1"/>
    </location>
</feature>